<dbReference type="GO" id="GO:0003677">
    <property type="term" value="F:DNA binding"/>
    <property type="evidence" value="ECO:0007669"/>
    <property type="project" value="UniProtKB-KW"/>
</dbReference>
<dbReference type="CDD" id="cd04780">
    <property type="entry name" value="HTH_MerR-like_sg5"/>
    <property type="match status" value="1"/>
</dbReference>
<dbReference type="InterPro" id="IPR047057">
    <property type="entry name" value="MerR_fam"/>
</dbReference>
<dbReference type="Proteomes" id="UP000219440">
    <property type="component" value="Unassembled WGS sequence"/>
</dbReference>
<keyword evidence="4" id="KW-1185">Reference proteome</keyword>
<dbReference type="AlphaFoldDB" id="A0A2C8YT43"/>
<dbReference type="InterPro" id="IPR000551">
    <property type="entry name" value="MerR-type_HTH_dom"/>
</dbReference>
<dbReference type="Gene3D" id="1.10.1660.10">
    <property type="match status" value="1"/>
</dbReference>
<dbReference type="SUPFAM" id="SSF46955">
    <property type="entry name" value="Putative DNA-binding domain"/>
    <property type="match status" value="1"/>
</dbReference>
<evidence type="ECO:0000259" key="2">
    <source>
        <dbReference type="PROSITE" id="PS50937"/>
    </source>
</evidence>
<evidence type="ECO:0000313" key="3">
    <source>
        <dbReference type="EMBL" id="SOE53743.1"/>
    </source>
</evidence>
<dbReference type="EMBL" id="OCST01000001">
    <property type="protein sequence ID" value="SOE53743.1"/>
    <property type="molecule type" value="Genomic_DNA"/>
</dbReference>
<dbReference type="RefSeq" id="WP_097059707.1">
    <property type="nucleotide sequence ID" value="NZ_BMLC01000002.1"/>
</dbReference>
<keyword evidence="1" id="KW-0238">DNA-binding</keyword>
<feature type="domain" description="HTH merR-type" evidence="2">
    <location>
        <begin position="1"/>
        <end position="70"/>
    </location>
</feature>
<name>A0A2C8YT43_9MICO</name>
<protein>
    <submittedName>
        <fullName evidence="3">MerR HTH family regulatory protein</fullName>
    </submittedName>
</protein>
<accession>A0A2C8YT43</accession>
<dbReference type="OrthoDB" id="5242095at2"/>
<dbReference type="PANTHER" id="PTHR30204">
    <property type="entry name" value="REDOX-CYCLING DRUG-SENSING TRANSCRIPTIONAL ACTIVATOR SOXR"/>
    <property type="match status" value="1"/>
</dbReference>
<dbReference type="Pfam" id="PF13411">
    <property type="entry name" value="MerR_1"/>
    <property type="match status" value="1"/>
</dbReference>
<dbReference type="InterPro" id="IPR009061">
    <property type="entry name" value="DNA-bd_dom_put_sf"/>
</dbReference>
<sequence length="208" mass="22659">MKISELSECSGVSIASIKFYQREELLPEPERTSPNQAQYDTQHVDRLRLIRALVDVGGLSVATVRTVLAAAESDIPMDWAMGVAQRAIPGSVELPATTTRGVSEIDTITETLGWKVSPDNPGRGMAARVIDSYVQLDHEEILSVLPEYSRAAMIVAAADLASVGLQPSRMRMSETVVVGTVLGDSLFAGLRRMAQEDEARRRYAQVQS</sequence>
<evidence type="ECO:0000256" key="1">
    <source>
        <dbReference type="ARBA" id="ARBA00023125"/>
    </source>
</evidence>
<dbReference type="PRINTS" id="PR00040">
    <property type="entry name" value="HTHMERR"/>
</dbReference>
<organism evidence="3 4">
    <name type="scientific">Salinibacterium xinjiangense</name>
    <dbReference type="NCBI Taxonomy" id="386302"/>
    <lineage>
        <taxon>Bacteria</taxon>
        <taxon>Bacillati</taxon>
        <taxon>Actinomycetota</taxon>
        <taxon>Actinomycetes</taxon>
        <taxon>Micrococcales</taxon>
        <taxon>Microbacteriaceae</taxon>
        <taxon>Salinibacterium</taxon>
    </lineage>
</organism>
<dbReference type="SMART" id="SM00422">
    <property type="entry name" value="HTH_MERR"/>
    <property type="match status" value="1"/>
</dbReference>
<gene>
    <name evidence="3" type="ORF">SAMN06296378_0600</name>
</gene>
<reference evidence="3 4" key="1">
    <citation type="submission" date="2017-09" db="EMBL/GenBank/DDBJ databases">
        <authorList>
            <person name="Ehlers B."/>
            <person name="Leendertz F.H."/>
        </authorList>
    </citation>
    <scope>NUCLEOTIDE SEQUENCE [LARGE SCALE GENOMIC DNA]</scope>
    <source>
        <strain evidence="3 4">CGMCC 1.05381</strain>
    </source>
</reference>
<dbReference type="PROSITE" id="PS50937">
    <property type="entry name" value="HTH_MERR_2"/>
    <property type="match status" value="1"/>
</dbReference>
<proteinExistence type="predicted"/>
<dbReference type="PANTHER" id="PTHR30204:SF98">
    <property type="entry name" value="HTH-TYPE TRANSCRIPTIONAL REGULATOR ADHR"/>
    <property type="match status" value="1"/>
</dbReference>
<evidence type="ECO:0000313" key="4">
    <source>
        <dbReference type="Proteomes" id="UP000219440"/>
    </source>
</evidence>
<dbReference type="GO" id="GO:0003700">
    <property type="term" value="F:DNA-binding transcription factor activity"/>
    <property type="evidence" value="ECO:0007669"/>
    <property type="project" value="InterPro"/>
</dbReference>